<name>A0AA41YR19_9HYPH</name>
<dbReference type="Proteomes" id="UP001165667">
    <property type="component" value="Unassembled WGS sequence"/>
</dbReference>
<proteinExistence type="predicted"/>
<dbReference type="SUPFAM" id="SSF160272">
    <property type="entry name" value="Shew3726-like"/>
    <property type="match status" value="1"/>
</dbReference>
<dbReference type="InterPro" id="IPR036692">
    <property type="entry name" value="Shew3726-like_sf"/>
</dbReference>
<keyword evidence="2" id="KW-1185">Reference proteome</keyword>
<dbReference type="RefSeq" id="WP_282583309.1">
    <property type="nucleotide sequence ID" value="NZ_JAMOIM010000001.1"/>
</dbReference>
<organism evidence="1 2">
    <name type="scientific">Lichenifustis flavocetrariae</name>
    <dbReference type="NCBI Taxonomy" id="2949735"/>
    <lineage>
        <taxon>Bacteria</taxon>
        <taxon>Pseudomonadati</taxon>
        <taxon>Pseudomonadota</taxon>
        <taxon>Alphaproteobacteria</taxon>
        <taxon>Hyphomicrobiales</taxon>
        <taxon>Lichenihabitantaceae</taxon>
        <taxon>Lichenifustis</taxon>
    </lineage>
</organism>
<protein>
    <submittedName>
        <fullName evidence="1">DUF1488 family protein</fullName>
    </submittedName>
</protein>
<dbReference type="EMBL" id="JAMOIM010000001">
    <property type="protein sequence ID" value="MCW6506974.1"/>
    <property type="molecule type" value="Genomic_DNA"/>
</dbReference>
<evidence type="ECO:0000313" key="1">
    <source>
        <dbReference type="EMBL" id="MCW6506974.1"/>
    </source>
</evidence>
<comment type="caution">
    <text evidence="1">The sequence shown here is derived from an EMBL/GenBank/DDBJ whole genome shotgun (WGS) entry which is preliminary data.</text>
</comment>
<gene>
    <name evidence="1" type="ORF">M8523_02940</name>
</gene>
<dbReference type="AlphaFoldDB" id="A0AA41YR19"/>
<sequence length="86" mass="9735">MPLTHIDEPGEVDAFGVRFTMEERGHRVRCHVFRSAITATADRRAASDADLLEMFQACRGVLERHASSLYDAGHRNPWIEAIVIRT</sequence>
<reference evidence="1" key="1">
    <citation type="submission" date="2022-05" db="EMBL/GenBank/DDBJ databases">
        <authorList>
            <person name="Pankratov T."/>
        </authorList>
    </citation>
    <scope>NUCLEOTIDE SEQUENCE</scope>
    <source>
        <strain evidence="1">BP6-180914</strain>
    </source>
</reference>
<accession>A0AA41YR19</accession>
<dbReference type="Pfam" id="PF07369">
    <property type="entry name" value="DUF1488"/>
    <property type="match status" value="1"/>
</dbReference>
<dbReference type="InterPro" id="IPR009962">
    <property type="entry name" value="DUF1488"/>
</dbReference>
<evidence type="ECO:0000313" key="2">
    <source>
        <dbReference type="Proteomes" id="UP001165667"/>
    </source>
</evidence>